<feature type="compositionally biased region" description="Basic and acidic residues" evidence="2">
    <location>
        <begin position="11"/>
        <end position="21"/>
    </location>
</feature>
<dbReference type="GO" id="GO:0007018">
    <property type="term" value="P:microtubule-based movement"/>
    <property type="evidence" value="ECO:0007669"/>
    <property type="project" value="TreeGrafter"/>
</dbReference>
<dbReference type="RefSeq" id="XP_014247863.1">
    <property type="nucleotide sequence ID" value="XM_014392377.2"/>
</dbReference>
<dbReference type="EnsemblMetazoa" id="XM_014392377.2">
    <property type="protein sequence ID" value="XP_014247863.1"/>
    <property type="gene ID" value="LOC106665721"/>
</dbReference>
<organism evidence="3 4">
    <name type="scientific">Cimex lectularius</name>
    <name type="common">Bed bug</name>
    <name type="synonym">Acanthia lectularia</name>
    <dbReference type="NCBI Taxonomy" id="79782"/>
    <lineage>
        <taxon>Eukaryota</taxon>
        <taxon>Metazoa</taxon>
        <taxon>Ecdysozoa</taxon>
        <taxon>Arthropoda</taxon>
        <taxon>Hexapoda</taxon>
        <taxon>Insecta</taxon>
        <taxon>Pterygota</taxon>
        <taxon>Neoptera</taxon>
        <taxon>Paraneoptera</taxon>
        <taxon>Hemiptera</taxon>
        <taxon>Heteroptera</taxon>
        <taxon>Panheteroptera</taxon>
        <taxon>Cimicomorpha</taxon>
        <taxon>Cimicidae</taxon>
        <taxon>Cimex</taxon>
    </lineage>
</organism>
<dbReference type="GO" id="GO:0005737">
    <property type="term" value="C:cytoplasm"/>
    <property type="evidence" value="ECO:0007669"/>
    <property type="project" value="TreeGrafter"/>
</dbReference>
<evidence type="ECO:0000256" key="2">
    <source>
        <dbReference type="SAM" id="MobiDB-lite"/>
    </source>
</evidence>
<reference evidence="3" key="1">
    <citation type="submission" date="2022-01" db="UniProtKB">
        <authorList>
            <consortium name="EnsemblMetazoa"/>
        </authorList>
    </citation>
    <scope>IDENTIFICATION</scope>
</reference>
<feature type="compositionally biased region" description="Acidic residues" evidence="2">
    <location>
        <begin position="52"/>
        <end position="76"/>
    </location>
</feature>
<dbReference type="GeneID" id="106665721"/>
<dbReference type="PANTHER" id="PTHR21255:SF65">
    <property type="entry name" value="TCTEX1 DOMAIN-CONTAINING PROTEIN 2"/>
    <property type="match status" value="1"/>
</dbReference>
<dbReference type="Pfam" id="PF03645">
    <property type="entry name" value="Tctex-1"/>
    <property type="match status" value="1"/>
</dbReference>
<dbReference type="Proteomes" id="UP000494040">
    <property type="component" value="Unassembled WGS sequence"/>
</dbReference>
<protein>
    <recommendedName>
        <fullName evidence="5">Dynein light chain</fullName>
    </recommendedName>
</protein>
<keyword evidence="4" id="KW-1185">Reference proteome</keyword>
<evidence type="ECO:0008006" key="5">
    <source>
        <dbReference type="Google" id="ProtNLM"/>
    </source>
</evidence>
<dbReference type="CDD" id="cd21451">
    <property type="entry name" value="DLC-like_TCTEX1D"/>
    <property type="match status" value="1"/>
</dbReference>
<evidence type="ECO:0000313" key="3">
    <source>
        <dbReference type="EnsemblMetazoa" id="XP_014247863.1"/>
    </source>
</evidence>
<dbReference type="Gene3D" id="3.30.1140.40">
    <property type="entry name" value="Tctex-1"/>
    <property type="match status" value="1"/>
</dbReference>
<evidence type="ECO:0000313" key="4">
    <source>
        <dbReference type="Proteomes" id="UP000494040"/>
    </source>
</evidence>
<feature type="region of interest" description="Disordered" evidence="2">
    <location>
        <begin position="1"/>
        <end position="92"/>
    </location>
</feature>
<dbReference type="InterPro" id="IPR005334">
    <property type="entry name" value="Tctex-1-like"/>
</dbReference>
<dbReference type="OrthoDB" id="10248487at2759"/>
<dbReference type="PANTHER" id="PTHR21255">
    <property type="entry name" value="T-COMPLEX-ASSOCIATED-TESTIS-EXPRESSED 1/ DYNEIN LIGHT CHAIN"/>
    <property type="match status" value="1"/>
</dbReference>
<accession>A0A8I6RM38</accession>
<evidence type="ECO:0000256" key="1">
    <source>
        <dbReference type="ARBA" id="ARBA00005361"/>
    </source>
</evidence>
<dbReference type="GO" id="GO:0005868">
    <property type="term" value="C:cytoplasmic dynein complex"/>
    <property type="evidence" value="ECO:0007669"/>
    <property type="project" value="TreeGrafter"/>
</dbReference>
<sequence>MMDDEDEDVTEDTKDVKKVKEEEEEDLGPDGSQDLLVPDEEIQQEYDLVWEKEEEGETGGGTDEDEKSELSDESEELSDKSSEKESIESDTHVTTYQLAPNVQFVPTQVQEILDFAVPLYFSGIKYDPDLCVKMCRKLSSYVLRKVYRLRMDRRKIIVIVRCHEKNWQSERAIYRFLWDQHSDGHANFTLDLQDMIISAIVLVLYVD</sequence>
<dbReference type="GO" id="GO:0045505">
    <property type="term" value="F:dynein intermediate chain binding"/>
    <property type="evidence" value="ECO:0007669"/>
    <property type="project" value="TreeGrafter"/>
</dbReference>
<dbReference type="KEGG" id="clec:106665721"/>
<comment type="similarity">
    <text evidence="1">Belongs to the dynein light chain Tctex-type family.</text>
</comment>
<dbReference type="InterPro" id="IPR038586">
    <property type="entry name" value="Tctex-1-like_sf"/>
</dbReference>
<feature type="compositionally biased region" description="Acidic residues" evidence="2">
    <location>
        <begin position="1"/>
        <end position="10"/>
    </location>
</feature>
<proteinExistence type="inferred from homology"/>
<name>A0A8I6RM38_CIMLE</name>
<feature type="compositionally biased region" description="Basic and acidic residues" evidence="2">
    <location>
        <begin position="77"/>
        <end position="91"/>
    </location>
</feature>
<dbReference type="AlphaFoldDB" id="A0A8I6RM38"/>